<sequence length="540" mass="62467">MTKFIHFNSDINSISLPDAFDYPYNYTPHTLAKIASDELQEYLKTQSDFSHDFGIKNPYSNDALGKMFGVLVVKNTEGSIGYLAAFSGKIANSTQHKHFVPPVYDVLEKNGFYLKTEENLNRINKQILELENSIDYQDIKSRYLTTKASHESLLTEEQTKVKERRKLRKLEHQQDNQLNINEEFYLREYEVYLKHKIAPVKKEYLGFQNKIEQLKNQRKELSAWVQQEIFKHYIFLNNSNEKQNSLDIFKDSTQNIPAGSGDCCAPKLLQYAFLNNLTPICMAEFWWGKPSKTYVRKHLNYYPACTGKCKPILTHMLKGITVNENPLYVQLKIKKEISIIYEDEFISVINKPHDLLTVSGKEIEDSVHSRMKKKYPEATGPLVVHRLDMSTSGILLIAKNEDTYKALQAQFINRTIHKRYVALLNGKLSKNNGEIDLPLRVDLEDRPKQLVCYTHGKNAVTKWETIEVKNNKTKVYFYPITGRTHQLRIHAAHSLGLNTSIIGDDLYGQKEDRLYLHAESITFVHPKTKESMNITSPVSF</sequence>
<dbReference type="PANTHER" id="PTHR21600:SF89">
    <property type="entry name" value="RIBOSOMAL LARGE SUBUNIT PSEUDOURIDINE SYNTHASE A"/>
    <property type="match status" value="1"/>
</dbReference>
<dbReference type="InterPro" id="IPR020103">
    <property type="entry name" value="PsdUridine_synth_cat_dom_sf"/>
</dbReference>
<dbReference type="GO" id="GO:0009982">
    <property type="term" value="F:pseudouridine synthase activity"/>
    <property type="evidence" value="ECO:0007669"/>
    <property type="project" value="InterPro"/>
</dbReference>
<protein>
    <submittedName>
        <fullName evidence="3">RluA family pseudouridine synthase</fullName>
    </submittedName>
</protein>
<evidence type="ECO:0000313" key="3">
    <source>
        <dbReference type="EMBL" id="MBA6154967.1"/>
    </source>
</evidence>
<comment type="caution">
    <text evidence="3">The sequence shown here is derived from an EMBL/GenBank/DDBJ whole genome shotgun (WGS) entry which is preliminary data.</text>
</comment>
<evidence type="ECO:0000313" key="4">
    <source>
        <dbReference type="Proteomes" id="UP000563906"/>
    </source>
</evidence>
<name>A0A839AKF1_9FLAO</name>
<proteinExistence type="predicted"/>
<dbReference type="InterPro" id="IPR050188">
    <property type="entry name" value="RluA_PseudoU_synthase"/>
</dbReference>
<reference evidence="3 4" key="1">
    <citation type="submission" date="2020-07" db="EMBL/GenBank/DDBJ databases">
        <title>Bacterium isolated from marine sediment.</title>
        <authorList>
            <person name="Shang D."/>
            <person name="Du Z.-J."/>
        </authorList>
    </citation>
    <scope>NUCLEOTIDE SEQUENCE [LARGE SCALE GENOMIC DNA]</scope>
    <source>
        <strain evidence="3 4">S7007</strain>
    </source>
</reference>
<accession>A0A839AKF1</accession>
<dbReference type="Gene3D" id="3.30.2350.10">
    <property type="entry name" value="Pseudouridine synthase"/>
    <property type="match status" value="1"/>
</dbReference>
<feature type="coiled-coil region" evidence="1">
    <location>
        <begin position="113"/>
        <end position="173"/>
    </location>
</feature>
<organism evidence="3 4">
    <name type="scientific">Tenacibaculum pelagium</name>
    <dbReference type="NCBI Taxonomy" id="2759527"/>
    <lineage>
        <taxon>Bacteria</taxon>
        <taxon>Pseudomonadati</taxon>
        <taxon>Bacteroidota</taxon>
        <taxon>Flavobacteriia</taxon>
        <taxon>Flavobacteriales</taxon>
        <taxon>Flavobacteriaceae</taxon>
        <taxon>Tenacibaculum</taxon>
    </lineage>
</organism>
<dbReference type="RefSeq" id="WP_182123487.1">
    <property type="nucleotide sequence ID" value="NZ_JACGLS010000001.1"/>
</dbReference>
<dbReference type="SUPFAM" id="SSF55120">
    <property type="entry name" value="Pseudouridine synthase"/>
    <property type="match status" value="1"/>
</dbReference>
<dbReference type="GO" id="GO:0000455">
    <property type="term" value="P:enzyme-directed rRNA pseudouridine synthesis"/>
    <property type="evidence" value="ECO:0007669"/>
    <property type="project" value="TreeGrafter"/>
</dbReference>
<evidence type="ECO:0000256" key="1">
    <source>
        <dbReference type="SAM" id="Coils"/>
    </source>
</evidence>
<keyword evidence="4" id="KW-1185">Reference proteome</keyword>
<evidence type="ECO:0000259" key="2">
    <source>
        <dbReference type="Pfam" id="PF00849"/>
    </source>
</evidence>
<feature type="domain" description="Pseudouridine synthase RsuA/RluA-like" evidence="2">
    <location>
        <begin position="347"/>
        <end position="493"/>
    </location>
</feature>
<dbReference type="GO" id="GO:0003723">
    <property type="term" value="F:RNA binding"/>
    <property type="evidence" value="ECO:0007669"/>
    <property type="project" value="InterPro"/>
</dbReference>
<gene>
    <name evidence="3" type="ORF">H3Z83_00315</name>
</gene>
<dbReference type="PANTHER" id="PTHR21600">
    <property type="entry name" value="MITOCHONDRIAL RNA PSEUDOURIDINE SYNTHASE"/>
    <property type="match status" value="1"/>
</dbReference>
<keyword evidence="1" id="KW-0175">Coiled coil</keyword>
<dbReference type="CDD" id="cd02869">
    <property type="entry name" value="PseudoU_synth_RluA_like"/>
    <property type="match status" value="1"/>
</dbReference>
<dbReference type="GO" id="GO:0140098">
    <property type="term" value="F:catalytic activity, acting on RNA"/>
    <property type="evidence" value="ECO:0007669"/>
    <property type="project" value="UniProtKB-ARBA"/>
</dbReference>
<dbReference type="Proteomes" id="UP000563906">
    <property type="component" value="Unassembled WGS sequence"/>
</dbReference>
<dbReference type="InterPro" id="IPR006224">
    <property type="entry name" value="PsdUridine_synth_RluA-like_CS"/>
</dbReference>
<dbReference type="AlphaFoldDB" id="A0A839AKF1"/>
<dbReference type="EMBL" id="JACGLS010000001">
    <property type="protein sequence ID" value="MBA6154967.1"/>
    <property type="molecule type" value="Genomic_DNA"/>
</dbReference>
<dbReference type="PROSITE" id="PS01129">
    <property type="entry name" value="PSI_RLU"/>
    <property type="match status" value="1"/>
</dbReference>
<dbReference type="InterPro" id="IPR006145">
    <property type="entry name" value="PsdUridine_synth_RsuA/RluA"/>
</dbReference>
<dbReference type="Pfam" id="PF00849">
    <property type="entry name" value="PseudoU_synth_2"/>
    <property type="match status" value="1"/>
</dbReference>